<dbReference type="AlphaFoldDB" id="A0A5B0DWX4"/>
<dbReference type="RefSeq" id="WP_149299193.1">
    <property type="nucleotide sequence ID" value="NZ_VTWH01000002.1"/>
</dbReference>
<organism evidence="1 2">
    <name type="scientific">Aureimonas fodinaquatilis</name>
    <dbReference type="NCBI Taxonomy" id="2565783"/>
    <lineage>
        <taxon>Bacteria</taxon>
        <taxon>Pseudomonadati</taxon>
        <taxon>Pseudomonadota</taxon>
        <taxon>Alphaproteobacteria</taxon>
        <taxon>Hyphomicrobiales</taxon>
        <taxon>Aurantimonadaceae</taxon>
        <taxon>Aureimonas</taxon>
    </lineage>
</organism>
<keyword evidence="2" id="KW-1185">Reference proteome</keyword>
<reference evidence="1 2" key="1">
    <citation type="submission" date="2019-08" db="EMBL/GenBank/DDBJ databases">
        <title>Aureimonas fodiniaquatilis sp. nov., isolated from a coal mine wastewater.</title>
        <authorList>
            <person name="Kim W."/>
        </authorList>
    </citation>
    <scope>NUCLEOTIDE SEQUENCE [LARGE SCALE GENOMIC DNA]</scope>
    <source>
        <strain evidence="1 2">CAU 1482</strain>
    </source>
</reference>
<sequence>MKTVTVARLTRLATVRAADSLRVTSIETAPAREGSNHYLDVLAIASTSGLVAPTVRVAPIRLRVPAIGPESGVVSPNVRPAPIRLLTPPIAATSGLFSPALRPAPIRLTVPAIASGSGVLAPTARADAPWYDNPMFDTWGAGVDWNNDRAFMPIGPKVGGKYPKREAAISEIITIEGPAGRSYIPVNGLPFSYDTPENAPRISWDRGKRQYWIDPTPRFNRIYNAAIFITPVTIHMINYSYLFSFYGTGYVECTGDTVPGGSWRLDGTGANEMVWAFLPHPDSGDVTVTPHGDVRFINVDTHGVTGLDPNYPTNFIPTGNERVDRPREHAVLAPDIVAMLGQAGSMLIQGQFTTGVNNLVPGGNNRRVIVGWDHDAYLGIDGDGNVVNNTGHGNLLSTPLGSGDSYDPFRVVFSFQDRDGVGGDGIRRVAANGGAVAQHAHPWQGGPGDHTGFTLARVPNWFQAQDAGAGGYDLMLFSPELMAATDVQAASVYS</sequence>
<gene>
    <name evidence="1" type="ORF">FPY71_07290</name>
</gene>
<protein>
    <submittedName>
        <fullName evidence="1">Uncharacterized protein</fullName>
    </submittedName>
</protein>
<dbReference type="EMBL" id="VTWH01000002">
    <property type="protein sequence ID" value="KAA0970321.1"/>
    <property type="molecule type" value="Genomic_DNA"/>
</dbReference>
<proteinExistence type="predicted"/>
<dbReference type="OrthoDB" id="7909480at2"/>
<evidence type="ECO:0000313" key="1">
    <source>
        <dbReference type="EMBL" id="KAA0970321.1"/>
    </source>
</evidence>
<evidence type="ECO:0000313" key="2">
    <source>
        <dbReference type="Proteomes" id="UP000324738"/>
    </source>
</evidence>
<comment type="caution">
    <text evidence="1">The sequence shown here is derived from an EMBL/GenBank/DDBJ whole genome shotgun (WGS) entry which is preliminary data.</text>
</comment>
<name>A0A5B0DWX4_9HYPH</name>
<dbReference type="Proteomes" id="UP000324738">
    <property type="component" value="Unassembled WGS sequence"/>
</dbReference>
<accession>A0A5B0DWX4</accession>